<dbReference type="InterPro" id="IPR011017">
    <property type="entry name" value="TRASH_dom"/>
</dbReference>
<dbReference type="Proteomes" id="UP000199406">
    <property type="component" value="Unassembled WGS sequence"/>
</dbReference>
<dbReference type="InterPro" id="IPR009078">
    <property type="entry name" value="Ferritin-like_SF"/>
</dbReference>
<dbReference type="AlphaFoldDB" id="A0A1G7R3Y5"/>
<sequence length="86" mass="8828">MSPINSAPAPIVLAEAGGCSCCTDTTATQRGDGTVTDPVCGMAVRRTATTPTATHSGSAYYFCAPGCRRAFKRDPEAYASIPPNAD</sequence>
<evidence type="ECO:0000313" key="3">
    <source>
        <dbReference type="Proteomes" id="UP000199406"/>
    </source>
</evidence>
<dbReference type="STRING" id="1550231.SAMN05660662_0174"/>
<organism evidence="2 3">
    <name type="scientific">Blastococcus aurantiacus</name>
    <dbReference type="NCBI Taxonomy" id="1550231"/>
    <lineage>
        <taxon>Bacteria</taxon>
        <taxon>Bacillati</taxon>
        <taxon>Actinomycetota</taxon>
        <taxon>Actinomycetes</taxon>
        <taxon>Geodermatophilales</taxon>
        <taxon>Geodermatophilaceae</taxon>
        <taxon>Blastococcus</taxon>
    </lineage>
</organism>
<dbReference type="Gene3D" id="1.10.620.20">
    <property type="entry name" value="Ribonucleotide Reductase, subunit A"/>
    <property type="match status" value="1"/>
</dbReference>
<protein>
    <submittedName>
        <fullName evidence="2">YHS domain-containing protein</fullName>
    </submittedName>
</protein>
<dbReference type="RefSeq" id="WP_091771132.1">
    <property type="nucleotide sequence ID" value="NZ_FNBT01000010.1"/>
</dbReference>
<dbReference type="SMART" id="SM00746">
    <property type="entry name" value="TRASH"/>
    <property type="match status" value="1"/>
</dbReference>
<dbReference type="SUPFAM" id="SSF47240">
    <property type="entry name" value="Ferritin-like"/>
    <property type="match status" value="1"/>
</dbReference>
<dbReference type="GO" id="GO:0016491">
    <property type="term" value="F:oxidoreductase activity"/>
    <property type="evidence" value="ECO:0007669"/>
    <property type="project" value="InterPro"/>
</dbReference>
<accession>A0A1G7R3Y5</accession>
<dbReference type="EMBL" id="FNBT01000010">
    <property type="protein sequence ID" value="SDG05455.1"/>
    <property type="molecule type" value="Genomic_DNA"/>
</dbReference>
<feature type="domain" description="TRASH" evidence="1">
    <location>
        <begin position="37"/>
        <end position="75"/>
    </location>
</feature>
<evidence type="ECO:0000259" key="1">
    <source>
        <dbReference type="SMART" id="SM00746"/>
    </source>
</evidence>
<dbReference type="InterPro" id="IPR007029">
    <property type="entry name" value="YHS_dom"/>
</dbReference>
<dbReference type="Pfam" id="PF04945">
    <property type="entry name" value="YHS"/>
    <property type="match status" value="1"/>
</dbReference>
<proteinExistence type="predicted"/>
<evidence type="ECO:0000313" key="2">
    <source>
        <dbReference type="EMBL" id="SDG05455.1"/>
    </source>
</evidence>
<dbReference type="InterPro" id="IPR012348">
    <property type="entry name" value="RNR-like"/>
</dbReference>
<gene>
    <name evidence="2" type="ORF">SAMN05660662_0174</name>
</gene>
<reference evidence="3" key="1">
    <citation type="submission" date="2016-10" db="EMBL/GenBank/DDBJ databases">
        <authorList>
            <person name="Varghese N."/>
            <person name="Submissions S."/>
        </authorList>
    </citation>
    <scope>NUCLEOTIDE SEQUENCE [LARGE SCALE GENOMIC DNA]</scope>
    <source>
        <strain evidence="3">DSM 44268</strain>
    </source>
</reference>
<dbReference type="OrthoDB" id="5242066at2"/>
<name>A0A1G7R3Y5_9ACTN</name>
<keyword evidence="3" id="KW-1185">Reference proteome</keyword>